<dbReference type="EMBL" id="MPPL01000001">
    <property type="protein sequence ID" value="OKS85680.1"/>
    <property type="molecule type" value="Genomic_DNA"/>
</dbReference>
<evidence type="ECO:0000256" key="1">
    <source>
        <dbReference type="SAM" id="MobiDB-lite"/>
    </source>
</evidence>
<dbReference type="AlphaFoldDB" id="A0A1Q5ZV89"/>
<protein>
    <recommendedName>
        <fullName evidence="4">DUF3945 domain-containing protein</fullName>
    </recommendedName>
</protein>
<dbReference type="RefSeq" id="WP_245770790.1">
    <property type="nucleotide sequence ID" value="NZ_FPAM01000002.1"/>
</dbReference>
<dbReference type="Proteomes" id="UP000186720">
    <property type="component" value="Unassembled WGS sequence"/>
</dbReference>
<evidence type="ECO:0000313" key="2">
    <source>
        <dbReference type="EMBL" id="OKS85680.1"/>
    </source>
</evidence>
<evidence type="ECO:0000313" key="3">
    <source>
        <dbReference type="Proteomes" id="UP000186720"/>
    </source>
</evidence>
<keyword evidence="3" id="KW-1185">Reference proteome</keyword>
<dbReference type="STRING" id="1302689.RG47T_1126"/>
<feature type="region of interest" description="Disordered" evidence="1">
    <location>
        <begin position="332"/>
        <end position="385"/>
    </location>
</feature>
<organism evidence="2 3">
    <name type="scientific">Mucilaginibacter polytrichastri</name>
    <dbReference type="NCBI Taxonomy" id="1302689"/>
    <lineage>
        <taxon>Bacteria</taxon>
        <taxon>Pseudomonadati</taxon>
        <taxon>Bacteroidota</taxon>
        <taxon>Sphingobacteriia</taxon>
        <taxon>Sphingobacteriales</taxon>
        <taxon>Sphingobacteriaceae</taxon>
        <taxon>Mucilaginibacter</taxon>
    </lineage>
</organism>
<gene>
    <name evidence="2" type="ORF">RG47T_1126</name>
</gene>
<evidence type="ECO:0008006" key="4">
    <source>
        <dbReference type="Google" id="ProtNLM"/>
    </source>
</evidence>
<name>A0A1Q5ZV89_9SPHI</name>
<feature type="compositionally biased region" description="Basic and acidic residues" evidence="1">
    <location>
        <begin position="336"/>
        <end position="377"/>
    </location>
</feature>
<sequence length="385" mass="44044">MKIREGDYRKILDHMVKQRGEGNEFVAFLNDSAAVSKEELFCFGDQYEAQEFCYENSTDVDIYGYLAIRSVYRTMSEALQDKTLQIERYGLVDIGAMVGARIARLEAQQSFNDKNYKVMNQKNLDYLADQVKYTGFGEGLSNDLKQNIEKGGDDFKLQYSTKFGNDAVDATLNFSKSTQSDMYFFNNYKVELQKDGSTEKLDQTFYINKGNNITLKEAYNLMEGRAVNKDLTNKEGQQYNAWVQLDFKNSDTNGNFKLKHFHENYGYDLEAALSKHPIKELGRDDFKDSLMDSLKKGNVQSVTFQVDGGEQKHYVEANPQFKTVNVYDSDMQKLGSRQDKSEKQSQSEGQDMKRANKTEVKDAENVSPDAPKEAEKAKKTRGQKV</sequence>
<comment type="caution">
    <text evidence="2">The sequence shown here is derived from an EMBL/GenBank/DDBJ whole genome shotgun (WGS) entry which is preliminary data.</text>
</comment>
<accession>A0A1Q5ZV89</accession>
<reference evidence="2 3" key="1">
    <citation type="submission" date="2016-11" db="EMBL/GenBank/DDBJ databases">
        <title>Whole Genome Sequencing of Mucilaginibacter polytrichastri RG4-7(T) isolated from the moss sample.</title>
        <authorList>
            <person name="Li Y."/>
        </authorList>
    </citation>
    <scope>NUCLEOTIDE SEQUENCE [LARGE SCALE GENOMIC DNA]</scope>
    <source>
        <strain evidence="2 3">RG4-7</strain>
    </source>
</reference>
<proteinExistence type="predicted"/>